<gene>
    <name evidence="1" type="ORF">FA95DRAFT_1456360</name>
</gene>
<comment type="caution">
    <text evidence="1">The sequence shown here is derived from an EMBL/GenBank/DDBJ whole genome shotgun (WGS) entry which is preliminary data.</text>
</comment>
<protein>
    <submittedName>
        <fullName evidence="1">Uncharacterized protein</fullName>
    </submittedName>
</protein>
<dbReference type="EMBL" id="MU276031">
    <property type="protein sequence ID" value="KAI0043142.1"/>
    <property type="molecule type" value="Genomic_DNA"/>
</dbReference>
<sequence>DLSDEELPVLDDDPLFRTHEQVFDGPLRDDVSPDDIDSGPPPAFSEHVWIRNSYLTAYLQVAFNGATEKSIKLYLDTQYETLMAVQRATGVVITGLSSMARTLRTAERRLGLDPDMYIVYYFLCDKCWHRHLPSELYDLDGPSCTQPNCSGTLYVMKTLADGKTKRTPVKVLPTAPLIPMIQRILLRPGKYDEFQHWRGEGDEPGPAAPIRPPDNALHGADAFADKHKRMYDIYDGYGWRAIQAGLERRRGGKWGLEDVDVKNLHQRFVSLPCGLVFMINIDWFSPMKRNRGYSTGAVYVNICNNPRSKRFAPEETILVCSIPGPHEPTQEQLNQVLEPLVQDFIRLYGGVNLRVHGKAEPAPIHGTMYIEASDLPASRKSGGLRGVTHNVFMCTICYQPLSGLVCRDCFDPSKFKLREDWRYIKYQLKWKLTDDPEVRKEIEEKRGARWTPLSAMPNFMPSRDTPPDFMHGALLGEVKHLTNGILVKMGMFTARSRNDKPLEKVDEMLSRITWPSSMSRVPKKLASISKADEWRNFALVLPLVLFHAFQINGEIPDEDAPYPKDSTKASEGLEQLEGLMQQRRRANLGRQADATASDYEENYDTEMDRNYRHHYTNFLDFLSGNRINLSQSITPDEVRRAENYHGRAMRSWADMNCHLTPYCHLMMHGAPAIYRLGPVYGFWCFGNERNNGRQVKVNTNGHGGGELEGTLMRTWIKRMLLYDLINHLLAIKDRTEEDIAALKHLQEHIRKAKKSNNRGSLMEQINSQKCGINGDGVMYSRGATCDLHDLGLYNVVFVYLQDRWRDNIELVVDAGEWDDGEPFVTRSVKSHSHCFVNEMRFGAATALHGVGVSYAFIDKDIPVRIKYIFTVQHTLQDPEEPPLTAGVAIVQRFVRDDMPVMPWYLHAADLGYSTWIANVLGKEEAVSTTRLTGHFALGDLPFDNGNRELDLWVVMS</sequence>
<feature type="non-terminal residue" evidence="1">
    <location>
        <position position="956"/>
    </location>
</feature>
<feature type="non-terminal residue" evidence="1">
    <location>
        <position position="1"/>
    </location>
</feature>
<evidence type="ECO:0000313" key="1">
    <source>
        <dbReference type="EMBL" id="KAI0043142.1"/>
    </source>
</evidence>
<keyword evidence="2" id="KW-1185">Reference proteome</keyword>
<name>A0ACB8RGV6_9AGAM</name>
<evidence type="ECO:0000313" key="2">
    <source>
        <dbReference type="Proteomes" id="UP000814033"/>
    </source>
</evidence>
<reference evidence="1" key="2">
    <citation type="journal article" date="2022" name="New Phytol.">
        <title>Evolutionary transition to the ectomycorrhizal habit in the genomes of a hyperdiverse lineage of mushroom-forming fungi.</title>
        <authorList>
            <person name="Looney B."/>
            <person name="Miyauchi S."/>
            <person name="Morin E."/>
            <person name="Drula E."/>
            <person name="Courty P.E."/>
            <person name="Kohler A."/>
            <person name="Kuo A."/>
            <person name="LaButti K."/>
            <person name="Pangilinan J."/>
            <person name="Lipzen A."/>
            <person name="Riley R."/>
            <person name="Andreopoulos W."/>
            <person name="He G."/>
            <person name="Johnson J."/>
            <person name="Nolan M."/>
            <person name="Tritt A."/>
            <person name="Barry K.W."/>
            <person name="Grigoriev I.V."/>
            <person name="Nagy L.G."/>
            <person name="Hibbett D."/>
            <person name="Henrissat B."/>
            <person name="Matheny P.B."/>
            <person name="Labbe J."/>
            <person name="Martin F.M."/>
        </authorList>
    </citation>
    <scope>NUCLEOTIDE SEQUENCE</scope>
    <source>
        <strain evidence="1">FP105234-sp</strain>
    </source>
</reference>
<accession>A0ACB8RGV6</accession>
<proteinExistence type="predicted"/>
<reference evidence="1" key="1">
    <citation type="submission" date="2021-02" db="EMBL/GenBank/DDBJ databases">
        <authorList>
            <consortium name="DOE Joint Genome Institute"/>
            <person name="Ahrendt S."/>
            <person name="Looney B.P."/>
            <person name="Miyauchi S."/>
            <person name="Morin E."/>
            <person name="Drula E."/>
            <person name="Courty P.E."/>
            <person name="Chicoki N."/>
            <person name="Fauchery L."/>
            <person name="Kohler A."/>
            <person name="Kuo A."/>
            <person name="Labutti K."/>
            <person name="Pangilinan J."/>
            <person name="Lipzen A."/>
            <person name="Riley R."/>
            <person name="Andreopoulos W."/>
            <person name="He G."/>
            <person name="Johnson J."/>
            <person name="Barry K.W."/>
            <person name="Grigoriev I.V."/>
            <person name="Nagy L."/>
            <person name="Hibbett D."/>
            <person name="Henrissat B."/>
            <person name="Matheny P.B."/>
            <person name="Labbe J."/>
            <person name="Martin F."/>
        </authorList>
    </citation>
    <scope>NUCLEOTIDE SEQUENCE</scope>
    <source>
        <strain evidence="1">FP105234-sp</strain>
    </source>
</reference>
<dbReference type="Proteomes" id="UP000814033">
    <property type="component" value="Unassembled WGS sequence"/>
</dbReference>
<organism evidence="1 2">
    <name type="scientific">Auriscalpium vulgare</name>
    <dbReference type="NCBI Taxonomy" id="40419"/>
    <lineage>
        <taxon>Eukaryota</taxon>
        <taxon>Fungi</taxon>
        <taxon>Dikarya</taxon>
        <taxon>Basidiomycota</taxon>
        <taxon>Agaricomycotina</taxon>
        <taxon>Agaricomycetes</taxon>
        <taxon>Russulales</taxon>
        <taxon>Auriscalpiaceae</taxon>
        <taxon>Auriscalpium</taxon>
    </lineage>
</organism>